<dbReference type="Gene3D" id="1.10.10.10">
    <property type="entry name" value="Winged helix-like DNA-binding domain superfamily/Winged helix DNA-binding domain"/>
    <property type="match status" value="1"/>
</dbReference>
<dbReference type="EMBL" id="CAJC01000160">
    <property type="protein sequence ID" value="CCI53830.1"/>
    <property type="molecule type" value="Genomic_DNA"/>
</dbReference>
<evidence type="ECO:0000256" key="4">
    <source>
        <dbReference type="ARBA" id="ARBA00023125"/>
    </source>
</evidence>
<dbReference type="PANTHER" id="PTHR43133:SF50">
    <property type="entry name" value="ECF RNA POLYMERASE SIGMA FACTOR SIGM"/>
    <property type="match status" value="1"/>
</dbReference>
<comment type="similarity">
    <text evidence="1">Belongs to the sigma-70 factor family. ECF subfamily.</text>
</comment>
<name>A0A077MD73_9MICO</name>
<dbReference type="GO" id="GO:0003677">
    <property type="term" value="F:DNA binding"/>
    <property type="evidence" value="ECO:0007669"/>
    <property type="project" value="UniProtKB-KW"/>
</dbReference>
<proteinExistence type="inferred from homology"/>
<dbReference type="SUPFAM" id="SSF88946">
    <property type="entry name" value="Sigma2 domain of RNA polymerase sigma factors"/>
    <property type="match status" value="1"/>
</dbReference>
<evidence type="ECO:0000256" key="2">
    <source>
        <dbReference type="ARBA" id="ARBA00023015"/>
    </source>
</evidence>
<evidence type="ECO:0000313" key="10">
    <source>
        <dbReference type="Proteomes" id="UP000035720"/>
    </source>
</evidence>
<organism evidence="9 10">
    <name type="scientific">Nostocoides jenkinsii Ben 74</name>
    <dbReference type="NCBI Taxonomy" id="1193518"/>
    <lineage>
        <taxon>Bacteria</taxon>
        <taxon>Bacillati</taxon>
        <taxon>Actinomycetota</taxon>
        <taxon>Actinomycetes</taxon>
        <taxon>Micrococcales</taxon>
        <taxon>Intrasporangiaceae</taxon>
        <taxon>Nostocoides</taxon>
    </lineage>
</organism>
<evidence type="ECO:0000256" key="6">
    <source>
        <dbReference type="SAM" id="MobiDB-lite"/>
    </source>
</evidence>
<feature type="domain" description="RNA polymerase sigma factor 70 region 4 type 2" evidence="8">
    <location>
        <begin position="113"/>
        <end position="164"/>
    </location>
</feature>
<accession>A0A077MD73</accession>
<keyword evidence="4" id="KW-0238">DNA-binding</keyword>
<dbReference type="NCBIfam" id="TIGR02937">
    <property type="entry name" value="sigma70-ECF"/>
    <property type="match status" value="1"/>
</dbReference>
<dbReference type="InterPro" id="IPR013249">
    <property type="entry name" value="RNA_pol_sigma70_r4_t2"/>
</dbReference>
<feature type="compositionally biased region" description="Low complexity" evidence="6">
    <location>
        <begin position="175"/>
        <end position="192"/>
    </location>
</feature>
<keyword evidence="2" id="KW-0805">Transcription regulation</keyword>
<dbReference type="GO" id="GO:0016987">
    <property type="term" value="F:sigma factor activity"/>
    <property type="evidence" value="ECO:0007669"/>
    <property type="project" value="UniProtKB-KW"/>
</dbReference>
<dbReference type="SUPFAM" id="SSF88659">
    <property type="entry name" value="Sigma3 and sigma4 domains of RNA polymerase sigma factors"/>
    <property type="match status" value="1"/>
</dbReference>
<reference evidence="9 10" key="1">
    <citation type="journal article" date="2013" name="ISME J.">
        <title>A metabolic model for members of the genus Tetrasphaera involved in enhanced biological phosphorus removal.</title>
        <authorList>
            <person name="Kristiansen R."/>
            <person name="Nguyen H.T.T."/>
            <person name="Saunders A.M."/>
            <person name="Nielsen J.L."/>
            <person name="Wimmer R."/>
            <person name="Le V.Q."/>
            <person name="McIlroy S.J."/>
            <person name="Petrovski S."/>
            <person name="Seviour R.J."/>
            <person name="Calteau A."/>
            <person name="Nielsen K.L."/>
            <person name="Nielsen P.H."/>
        </authorList>
    </citation>
    <scope>NUCLEOTIDE SEQUENCE [LARGE SCALE GENOMIC DNA]</scope>
    <source>
        <strain evidence="9 10">Ben 74</strain>
    </source>
</reference>
<evidence type="ECO:0000256" key="3">
    <source>
        <dbReference type="ARBA" id="ARBA00023082"/>
    </source>
</evidence>
<evidence type="ECO:0000256" key="5">
    <source>
        <dbReference type="ARBA" id="ARBA00023163"/>
    </source>
</evidence>
<keyword evidence="3" id="KW-0731">Sigma factor</keyword>
<evidence type="ECO:0000256" key="1">
    <source>
        <dbReference type="ARBA" id="ARBA00010641"/>
    </source>
</evidence>
<keyword evidence="5" id="KW-0804">Transcription</keyword>
<dbReference type="AlphaFoldDB" id="A0A077MD73"/>
<feature type="compositionally biased region" description="Low complexity" evidence="6">
    <location>
        <begin position="92"/>
        <end position="106"/>
    </location>
</feature>
<dbReference type="InterPro" id="IPR014284">
    <property type="entry name" value="RNA_pol_sigma-70_dom"/>
</dbReference>
<dbReference type="InterPro" id="IPR013324">
    <property type="entry name" value="RNA_pol_sigma_r3/r4-like"/>
</dbReference>
<sequence>MTDPDFEAFVRATQARLYGAALLLVGDHHHAQDLVQETYARVARHWSSLSRPGGAPYAYAHTTLYRLAIDRWRTRARRVTEHPSDEIEQSYAASARSPASPPAGDAATDDRLVIRQALARLTPRQRAVLILRYVEDRTEVETAALLGCSVNTVKSQARLALRRIRELAPDLLADLDPGGAPNHAATPATAAPVKEESR</sequence>
<dbReference type="Gene3D" id="1.10.1740.10">
    <property type="match status" value="1"/>
</dbReference>
<evidence type="ECO:0000259" key="7">
    <source>
        <dbReference type="Pfam" id="PF04542"/>
    </source>
</evidence>
<dbReference type="RefSeq" id="WP_048546223.1">
    <property type="nucleotide sequence ID" value="NZ_HF571038.1"/>
</dbReference>
<protein>
    <submittedName>
        <fullName evidence="9">RNA polymerase, sigma-24 subunit, ECF subfamily</fullName>
    </submittedName>
</protein>
<keyword evidence="10" id="KW-1185">Reference proteome</keyword>
<evidence type="ECO:0000259" key="8">
    <source>
        <dbReference type="Pfam" id="PF08281"/>
    </source>
</evidence>
<evidence type="ECO:0000313" key="9">
    <source>
        <dbReference type="EMBL" id="CCI53830.1"/>
    </source>
</evidence>
<feature type="domain" description="RNA polymerase sigma-70 region 2" evidence="7">
    <location>
        <begin position="10"/>
        <end position="78"/>
    </location>
</feature>
<dbReference type="OrthoDB" id="3688906at2"/>
<gene>
    <name evidence="9" type="ORF">BN13_490020</name>
</gene>
<dbReference type="InterPro" id="IPR007627">
    <property type="entry name" value="RNA_pol_sigma70_r2"/>
</dbReference>
<dbReference type="STRING" id="1193518.BN13_490020"/>
<feature type="region of interest" description="Disordered" evidence="6">
    <location>
        <begin position="79"/>
        <end position="108"/>
    </location>
</feature>
<dbReference type="InterPro" id="IPR036388">
    <property type="entry name" value="WH-like_DNA-bd_sf"/>
</dbReference>
<dbReference type="InterPro" id="IPR039425">
    <property type="entry name" value="RNA_pol_sigma-70-like"/>
</dbReference>
<dbReference type="InterPro" id="IPR013325">
    <property type="entry name" value="RNA_pol_sigma_r2"/>
</dbReference>
<feature type="region of interest" description="Disordered" evidence="6">
    <location>
        <begin position="175"/>
        <end position="198"/>
    </location>
</feature>
<dbReference type="GO" id="GO:0006352">
    <property type="term" value="P:DNA-templated transcription initiation"/>
    <property type="evidence" value="ECO:0007669"/>
    <property type="project" value="InterPro"/>
</dbReference>
<dbReference type="Proteomes" id="UP000035720">
    <property type="component" value="Unassembled WGS sequence"/>
</dbReference>
<dbReference type="CDD" id="cd06171">
    <property type="entry name" value="Sigma70_r4"/>
    <property type="match status" value="1"/>
</dbReference>
<comment type="caution">
    <text evidence="9">The sequence shown here is derived from an EMBL/GenBank/DDBJ whole genome shotgun (WGS) entry which is preliminary data.</text>
</comment>
<dbReference type="Pfam" id="PF08281">
    <property type="entry name" value="Sigma70_r4_2"/>
    <property type="match status" value="1"/>
</dbReference>
<dbReference type="Pfam" id="PF04542">
    <property type="entry name" value="Sigma70_r2"/>
    <property type="match status" value="1"/>
</dbReference>
<dbReference type="PANTHER" id="PTHR43133">
    <property type="entry name" value="RNA POLYMERASE ECF-TYPE SIGMA FACTO"/>
    <property type="match status" value="1"/>
</dbReference>